<evidence type="ECO:0000313" key="1">
    <source>
        <dbReference type="EMBL" id="OLP88227.1"/>
    </source>
</evidence>
<proteinExistence type="predicted"/>
<protein>
    <submittedName>
        <fullName evidence="1">Uncharacterized protein</fullName>
    </submittedName>
</protein>
<dbReference type="EMBL" id="LSRX01000824">
    <property type="protein sequence ID" value="OLP88227.1"/>
    <property type="molecule type" value="Genomic_DNA"/>
</dbReference>
<gene>
    <name evidence="1" type="ORF">AK812_SmicGene30488</name>
</gene>
<reference evidence="1 2" key="1">
    <citation type="submission" date="2016-02" db="EMBL/GenBank/DDBJ databases">
        <title>Genome analysis of coral dinoflagellate symbionts highlights evolutionary adaptations to a symbiotic lifestyle.</title>
        <authorList>
            <person name="Aranda M."/>
            <person name="Li Y."/>
            <person name="Liew Y.J."/>
            <person name="Baumgarten S."/>
            <person name="Simakov O."/>
            <person name="Wilson M."/>
            <person name="Piel J."/>
            <person name="Ashoor H."/>
            <person name="Bougouffa S."/>
            <person name="Bajic V.B."/>
            <person name="Ryu T."/>
            <person name="Ravasi T."/>
            <person name="Bayer T."/>
            <person name="Micklem G."/>
            <person name="Kim H."/>
            <person name="Bhak J."/>
            <person name="Lajeunesse T.C."/>
            <person name="Voolstra C.R."/>
        </authorList>
    </citation>
    <scope>NUCLEOTIDE SEQUENCE [LARGE SCALE GENOMIC DNA]</scope>
    <source>
        <strain evidence="1 2">CCMP2467</strain>
    </source>
</reference>
<dbReference type="OrthoDB" id="423952at2759"/>
<evidence type="ECO:0000313" key="2">
    <source>
        <dbReference type="Proteomes" id="UP000186817"/>
    </source>
</evidence>
<keyword evidence="2" id="KW-1185">Reference proteome</keyword>
<organism evidence="1 2">
    <name type="scientific">Symbiodinium microadriaticum</name>
    <name type="common">Dinoflagellate</name>
    <name type="synonym">Zooxanthella microadriatica</name>
    <dbReference type="NCBI Taxonomy" id="2951"/>
    <lineage>
        <taxon>Eukaryota</taxon>
        <taxon>Sar</taxon>
        <taxon>Alveolata</taxon>
        <taxon>Dinophyceae</taxon>
        <taxon>Suessiales</taxon>
        <taxon>Symbiodiniaceae</taxon>
        <taxon>Symbiodinium</taxon>
    </lineage>
</organism>
<dbReference type="Proteomes" id="UP000186817">
    <property type="component" value="Unassembled WGS sequence"/>
</dbReference>
<sequence>MVFTGQARLEGMVLAMDVDFLVWAFSSWAAWARLTRSTHYNLRRFRLVIGGYGCFCAGMSLLRPGPAGYPQQAPWLAQPGHRNGVAGGARGEHQVYDHKYILAEAQRKKQEVDGGLAKQLAHIDLKYQEERGNILKQAESHAQLAEKEVAAQAKERHAQLQRQEDIQAHAIGHEADAEKARLGHAAATAIAAHMEQQKARVHQEALREAEDMWRESQRALLEKAHKAKIEIELTAKRRTADIEEQVREALSRIYLSPHTSTLGHRLLGQSQRQPDL</sequence>
<dbReference type="AlphaFoldDB" id="A0A1Q9CZ72"/>
<comment type="caution">
    <text evidence="1">The sequence shown here is derived from an EMBL/GenBank/DDBJ whole genome shotgun (WGS) entry which is preliminary data.</text>
</comment>
<accession>A0A1Q9CZ72</accession>
<name>A0A1Q9CZ72_SYMMI</name>